<evidence type="ECO:0000313" key="2">
    <source>
        <dbReference type="EMBL" id="KAL3671882.1"/>
    </source>
</evidence>
<dbReference type="EMBL" id="JBIMZQ010000004">
    <property type="protein sequence ID" value="KAL3671882.1"/>
    <property type="molecule type" value="Genomic_DNA"/>
</dbReference>
<gene>
    <name evidence="2" type="ORF">V7S43_002550</name>
</gene>
<evidence type="ECO:0000256" key="1">
    <source>
        <dbReference type="SAM" id="MobiDB-lite"/>
    </source>
</evidence>
<reference evidence="2 3" key="1">
    <citation type="submission" date="2024-09" db="EMBL/GenBank/DDBJ databases">
        <title>Genome sequencing and assembly of Phytophthora oleae, isolate VK10A, causative agent of rot of olive drupes.</title>
        <authorList>
            <person name="Conti Taguali S."/>
            <person name="Riolo M."/>
            <person name="La Spada F."/>
            <person name="Cacciola S.O."/>
            <person name="Dionisio G."/>
        </authorList>
    </citation>
    <scope>NUCLEOTIDE SEQUENCE [LARGE SCALE GENOMIC DNA]</scope>
    <source>
        <strain evidence="2 3">VK10A</strain>
    </source>
</reference>
<evidence type="ECO:0000313" key="3">
    <source>
        <dbReference type="Proteomes" id="UP001632037"/>
    </source>
</evidence>
<feature type="compositionally biased region" description="Basic residues" evidence="1">
    <location>
        <begin position="77"/>
        <end position="93"/>
    </location>
</feature>
<accession>A0ABD3FY90</accession>
<sequence>MNQGPPDPHAPESQPTRRGRRLIRILFRSGVEDAKTLNGANQDCRTEDVTPRKQPIDDQANKDKLAPIPETTSKFASLKRKLFPSQNRRHPRHVPPLINPINAPVKFSLPPLGENLKRVSCNSTPRDEDSVEENQLNSEPSSKDGVELKFSNLINQEVTPESDFCGEGDNNWGITGERTLIDDDDDDDRDLESAVEALDMESSIADKTLEEMSKAITDLREWKVAHEQETQQALNMLKQERQPTFDLPQESIDCAGPPTLQLELKIQKQQQNREAQVLEFRKEAEAYQLECSLFKTELNECEATRVQEALQNSSDSEGVALSQLRNDLFQLDVKQRQDNLLQELQEADTELDMNVNNAQAFASELDAILAQFDN</sequence>
<feature type="region of interest" description="Disordered" evidence="1">
    <location>
        <begin position="121"/>
        <end position="144"/>
    </location>
</feature>
<protein>
    <submittedName>
        <fullName evidence="2">Uncharacterized protein</fullName>
    </submittedName>
</protein>
<organism evidence="2 3">
    <name type="scientific">Phytophthora oleae</name>
    <dbReference type="NCBI Taxonomy" id="2107226"/>
    <lineage>
        <taxon>Eukaryota</taxon>
        <taxon>Sar</taxon>
        <taxon>Stramenopiles</taxon>
        <taxon>Oomycota</taxon>
        <taxon>Peronosporomycetes</taxon>
        <taxon>Peronosporales</taxon>
        <taxon>Peronosporaceae</taxon>
        <taxon>Phytophthora</taxon>
    </lineage>
</organism>
<keyword evidence="3" id="KW-1185">Reference proteome</keyword>
<feature type="region of interest" description="Disordered" evidence="1">
    <location>
        <begin position="1"/>
        <end position="20"/>
    </location>
</feature>
<feature type="compositionally biased region" description="Basic and acidic residues" evidence="1">
    <location>
        <begin position="44"/>
        <end position="65"/>
    </location>
</feature>
<comment type="caution">
    <text evidence="2">The sequence shown here is derived from an EMBL/GenBank/DDBJ whole genome shotgun (WGS) entry which is preliminary data.</text>
</comment>
<name>A0ABD3FY90_9STRA</name>
<dbReference type="AlphaFoldDB" id="A0ABD3FY90"/>
<feature type="region of interest" description="Disordered" evidence="1">
    <location>
        <begin position="31"/>
        <end position="97"/>
    </location>
</feature>
<dbReference type="Proteomes" id="UP001632037">
    <property type="component" value="Unassembled WGS sequence"/>
</dbReference>
<proteinExistence type="predicted"/>